<dbReference type="GO" id="GO:0004803">
    <property type="term" value="F:transposase activity"/>
    <property type="evidence" value="ECO:0007669"/>
    <property type="project" value="InterPro"/>
</dbReference>
<accession>A0A1F8C361</accession>
<dbReference type="PANTHER" id="PTHR34322:SF2">
    <property type="entry name" value="TRANSPOSASE IS200-LIKE DOMAIN-CONTAINING PROTEIN"/>
    <property type="match status" value="1"/>
</dbReference>
<proteinExistence type="predicted"/>
<reference evidence="2 3" key="1">
    <citation type="journal article" date="2016" name="Nat. Commun.">
        <title>Thousands of microbial genomes shed light on interconnected biogeochemical processes in an aquifer system.</title>
        <authorList>
            <person name="Anantharaman K."/>
            <person name="Brown C.T."/>
            <person name="Hug L.A."/>
            <person name="Sharon I."/>
            <person name="Castelle C.J."/>
            <person name="Probst A.J."/>
            <person name="Thomas B.C."/>
            <person name="Singh A."/>
            <person name="Wilkins M.J."/>
            <person name="Karaoz U."/>
            <person name="Brodie E.L."/>
            <person name="Williams K.H."/>
            <person name="Hubbard S.S."/>
            <person name="Banfield J.F."/>
        </authorList>
    </citation>
    <scope>NUCLEOTIDE SEQUENCE [LARGE SCALE GENOMIC DNA]</scope>
</reference>
<dbReference type="Gene3D" id="2.30.30.40">
    <property type="entry name" value="SH3 Domains"/>
    <property type="match status" value="1"/>
</dbReference>
<dbReference type="InterPro" id="IPR036515">
    <property type="entry name" value="Transposase_17_sf"/>
</dbReference>
<dbReference type="Pfam" id="PF08239">
    <property type="entry name" value="SH3_3"/>
    <property type="match status" value="1"/>
</dbReference>
<dbReference type="InterPro" id="IPR002686">
    <property type="entry name" value="Transposase_17"/>
</dbReference>
<evidence type="ECO:0000313" key="3">
    <source>
        <dbReference type="Proteomes" id="UP000178429"/>
    </source>
</evidence>
<dbReference type="GO" id="GO:0006313">
    <property type="term" value="P:DNA transposition"/>
    <property type="evidence" value="ECO:0007669"/>
    <property type="project" value="InterPro"/>
</dbReference>
<name>A0A1F8C361_9BACT</name>
<dbReference type="EMBL" id="MGHL01000003">
    <property type="protein sequence ID" value="OGM70600.1"/>
    <property type="molecule type" value="Genomic_DNA"/>
</dbReference>
<comment type="caution">
    <text evidence="2">The sequence shown here is derived from an EMBL/GenBank/DDBJ whole genome shotgun (WGS) entry which is preliminary data.</text>
</comment>
<dbReference type="Pfam" id="PF01797">
    <property type="entry name" value="Y1_Tnp"/>
    <property type="match status" value="1"/>
</dbReference>
<dbReference type="SMART" id="SM01321">
    <property type="entry name" value="Y1_Tnp"/>
    <property type="match status" value="1"/>
</dbReference>
<dbReference type="SMART" id="SM00287">
    <property type="entry name" value="SH3b"/>
    <property type="match status" value="1"/>
</dbReference>
<protein>
    <recommendedName>
        <fullName evidence="1">SH3b domain-containing protein</fullName>
    </recommendedName>
</protein>
<dbReference type="Proteomes" id="UP000178429">
    <property type="component" value="Unassembled WGS sequence"/>
</dbReference>
<gene>
    <name evidence="2" type="ORF">A2975_00095</name>
</gene>
<feature type="domain" description="SH3b" evidence="1">
    <location>
        <begin position="279"/>
        <end position="346"/>
    </location>
</feature>
<dbReference type="Gene3D" id="3.30.70.1290">
    <property type="entry name" value="Transposase IS200-like"/>
    <property type="match status" value="1"/>
</dbReference>
<organism evidence="2 3">
    <name type="scientific">Candidatus Woesebacteria bacterium RIFCSPLOWO2_01_FULL_44_14</name>
    <dbReference type="NCBI Taxonomy" id="1802525"/>
    <lineage>
        <taxon>Bacteria</taxon>
        <taxon>Candidatus Woeseibacteriota</taxon>
    </lineage>
</organism>
<dbReference type="GO" id="GO:0003677">
    <property type="term" value="F:DNA binding"/>
    <property type="evidence" value="ECO:0007669"/>
    <property type="project" value="InterPro"/>
</dbReference>
<sequence>MPAQVYSHIYNQGVEKRIIFTDGEDYEAFLRFLKSYLTSPDNSDSTKKTFTVKGRTFRGVPHQPKNYFNQIELIAYSLMPDHFHLLLHQITPGALEKFMRSLSTRYAMYFNQRYQRTGSLFAGPYKSVQIEDVSGLAHLTRYLHRGGDYSSYPEFVGERETPWVKSKAVLYSVKGAAAYRNFVEQYELTQMEEKLLEGIILEDKSEHLEGRVPELAESPDLPPRSRFPELATAVAVFGLLFTLGLRNIQTTVAKTQALASPSPTPAVSGVEDEKIEEPKTMLVVKIDDGAQSVNIRAKPTTKSEKIGEATDGETFEFVSIDSGWYGVKLPEEATGFISATYIEITEEGDNL</sequence>
<dbReference type="InterPro" id="IPR003646">
    <property type="entry name" value="SH3-like_bac-type"/>
</dbReference>
<dbReference type="STRING" id="1802525.A2975_00095"/>
<dbReference type="PROSITE" id="PS51781">
    <property type="entry name" value="SH3B"/>
    <property type="match status" value="1"/>
</dbReference>
<dbReference type="PANTHER" id="PTHR34322">
    <property type="entry name" value="TRANSPOSASE, Y1_TNP DOMAIN-CONTAINING"/>
    <property type="match status" value="1"/>
</dbReference>
<evidence type="ECO:0000313" key="2">
    <source>
        <dbReference type="EMBL" id="OGM70600.1"/>
    </source>
</evidence>
<dbReference type="AlphaFoldDB" id="A0A1F8C361"/>
<dbReference type="SUPFAM" id="SSF143422">
    <property type="entry name" value="Transposase IS200-like"/>
    <property type="match status" value="1"/>
</dbReference>
<evidence type="ECO:0000259" key="1">
    <source>
        <dbReference type="PROSITE" id="PS51781"/>
    </source>
</evidence>